<dbReference type="InterPro" id="IPR000073">
    <property type="entry name" value="AB_hydrolase_1"/>
</dbReference>
<dbReference type="PANTHER" id="PTHR37017">
    <property type="entry name" value="AB HYDROLASE-1 DOMAIN-CONTAINING PROTEIN-RELATED"/>
    <property type="match status" value="1"/>
</dbReference>
<dbReference type="Pfam" id="PF12697">
    <property type="entry name" value="Abhydrolase_6"/>
    <property type="match status" value="1"/>
</dbReference>
<dbReference type="Gene3D" id="3.40.50.1820">
    <property type="entry name" value="alpha/beta hydrolase"/>
    <property type="match status" value="1"/>
</dbReference>
<dbReference type="EMBL" id="JAQFWP010000016">
    <property type="protein sequence ID" value="MDA2805043.1"/>
    <property type="molecule type" value="Genomic_DNA"/>
</dbReference>
<accession>A0ABT4TK31</accession>
<gene>
    <name evidence="2" type="ORF">O4U47_11005</name>
</gene>
<evidence type="ECO:0000313" key="2">
    <source>
        <dbReference type="EMBL" id="MDA2805043.1"/>
    </source>
</evidence>
<name>A0ABT4TK31_9ACTN</name>
<evidence type="ECO:0000259" key="1">
    <source>
        <dbReference type="Pfam" id="PF12697"/>
    </source>
</evidence>
<sequence length="230" mass="24682">MTDFVLIHGTTQSPAGWDLLREALAQRGHTGIPVDLPGDPALGVEDHARIAAEQTADRVRTPVVVAHSGSGALLPAVADAVGAGALVWLAAYVPDTVGGRSLLEEAQDDPAAMFAEDWIGVDPSSDHDAARRFLFHDCAKDVQEWALSTLRMFAPPEVYRHRPADGRADVPSTYILPTADRTLRPDWMRRAAVERLGVRPVEVAAGHCPHVSRPEETADILGAVQRVVGS</sequence>
<dbReference type="SUPFAM" id="SSF53474">
    <property type="entry name" value="alpha/beta-Hydrolases"/>
    <property type="match status" value="1"/>
</dbReference>
<evidence type="ECO:0000313" key="3">
    <source>
        <dbReference type="Proteomes" id="UP001165685"/>
    </source>
</evidence>
<dbReference type="InterPro" id="IPR029058">
    <property type="entry name" value="AB_hydrolase_fold"/>
</dbReference>
<comment type="caution">
    <text evidence="2">The sequence shown here is derived from an EMBL/GenBank/DDBJ whole genome shotgun (WGS) entry which is preliminary data.</text>
</comment>
<dbReference type="RefSeq" id="WP_270677691.1">
    <property type="nucleotide sequence ID" value="NZ_JAQFWP010000016.1"/>
</dbReference>
<protein>
    <submittedName>
        <fullName evidence="2">Alpha/beta hydrolase</fullName>
    </submittedName>
</protein>
<dbReference type="PANTHER" id="PTHR37017:SF11">
    <property type="entry name" value="ESTERASE_LIPASE_THIOESTERASE DOMAIN-CONTAINING PROTEIN"/>
    <property type="match status" value="1"/>
</dbReference>
<feature type="domain" description="AB hydrolase-1" evidence="1">
    <location>
        <begin position="4"/>
        <end position="219"/>
    </location>
</feature>
<dbReference type="GO" id="GO:0016787">
    <property type="term" value="F:hydrolase activity"/>
    <property type="evidence" value="ECO:0007669"/>
    <property type="project" value="UniProtKB-KW"/>
</dbReference>
<reference evidence="2" key="1">
    <citation type="submission" date="2023-01" db="EMBL/GenBank/DDBJ databases">
        <title>Draft genome sequence of Nocardiopsis sp. LSu2-4 isolated from halophytes.</title>
        <authorList>
            <person name="Duangmal K."/>
            <person name="Chantavorakit T."/>
        </authorList>
    </citation>
    <scope>NUCLEOTIDE SEQUENCE</scope>
    <source>
        <strain evidence="2">LSu2-4</strain>
    </source>
</reference>
<keyword evidence="3" id="KW-1185">Reference proteome</keyword>
<keyword evidence="2" id="KW-0378">Hydrolase</keyword>
<organism evidence="2 3">
    <name type="scientific">Nocardiopsis suaedae</name>
    <dbReference type="NCBI Taxonomy" id="3018444"/>
    <lineage>
        <taxon>Bacteria</taxon>
        <taxon>Bacillati</taxon>
        <taxon>Actinomycetota</taxon>
        <taxon>Actinomycetes</taxon>
        <taxon>Streptosporangiales</taxon>
        <taxon>Nocardiopsidaceae</taxon>
        <taxon>Nocardiopsis</taxon>
    </lineage>
</organism>
<proteinExistence type="predicted"/>
<dbReference type="InterPro" id="IPR052897">
    <property type="entry name" value="Sec-Metab_Biosynth_Hydrolase"/>
</dbReference>
<dbReference type="Proteomes" id="UP001165685">
    <property type="component" value="Unassembled WGS sequence"/>
</dbReference>